<dbReference type="AlphaFoldDB" id="A0A6A5KHA1"/>
<protein>
    <submittedName>
        <fullName evidence="2">Uncharacterized protein</fullName>
    </submittedName>
</protein>
<proteinExistence type="predicted"/>
<evidence type="ECO:0000313" key="2">
    <source>
        <dbReference type="EMBL" id="KAF1835107.1"/>
    </source>
</evidence>
<feature type="transmembrane region" description="Helical" evidence="1">
    <location>
        <begin position="153"/>
        <end position="172"/>
    </location>
</feature>
<name>A0A6A5KHA1_9PLEO</name>
<dbReference type="Proteomes" id="UP000800040">
    <property type="component" value="Unassembled WGS sequence"/>
</dbReference>
<evidence type="ECO:0000256" key="1">
    <source>
        <dbReference type="SAM" id="Phobius"/>
    </source>
</evidence>
<accession>A0A6A5KHA1</accession>
<sequence>MKNVKFSPPPITKKLISIFHTRKADAIPPVFNQPLNTSCCPHHRLSRMLHVIFLALLILIAIPVIALKAMTYSFIEDNRDMGFQLQTTERGDSPGEIIVMAALPRMLYSVPAKLALVAAAISIFLGVAHMGFVTMDWRQGKRTQSYAFRRNIMLLHITNAILVLFALVSIYVTHKNTSHFRNGYVNHRASHMNASSSSSSEVSYFRYNIGTFDLETWACELQDEPGAAMVQDDYAAQCSNEIAGRAVMIPFVVVAWIAASLGIWGLVGGGRRGPDGERIKTVDVGLEMGKMNAVGDD</sequence>
<feature type="transmembrane region" description="Helical" evidence="1">
    <location>
        <begin position="247"/>
        <end position="267"/>
    </location>
</feature>
<organism evidence="2 3">
    <name type="scientific">Decorospora gaudefroyi</name>
    <dbReference type="NCBI Taxonomy" id="184978"/>
    <lineage>
        <taxon>Eukaryota</taxon>
        <taxon>Fungi</taxon>
        <taxon>Dikarya</taxon>
        <taxon>Ascomycota</taxon>
        <taxon>Pezizomycotina</taxon>
        <taxon>Dothideomycetes</taxon>
        <taxon>Pleosporomycetidae</taxon>
        <taxon>Pleosporales</taxon>
        <taxon>Pleosporineae</taxon>
        <taxon>Pleosporaceae</taxon>
        <taxon>Decorospora</taxon>
    </lineage>
</organism>
<feature type="transmembrane region" description="Helical" evidence="1">
    <location>
        <begin position="51"/>
        <end position="75"/>
    </location>
</feature>
<dbReference type="OrthoDB" id="5238025at2759"/>
<keyword evidence="1" id="KW-0812">Transmembrane</keyword>
<keyword evidence="1" id="KW-0472">Membrane</keyword>
<evidence type="ECO:0000313" key="3">
    <source>
        <dbReference type="Proteomes" id="UP000800040"/>
    </source>
</evidence>
<gene>
    <name evidence="2" type="ORF">BDW02DRAFT_302253</name>
</gene>
<reference evidence="2" key="1">
    <citation type="submission" date="2020-01" db="EMBL/GenBank/DDBJ databases">
        <authorList>
            <consortium name="DOE Joint Genome Institute"/>
            <person name="Haridas S."/>
            <person name="Albert R."/>
            <person name="Binder M."/>
            <person name="Bloem J."/>
            <person name="Labutti K."/>
            <person name="Salamov A."/>
            <person name="Andreopoulos B."/>
            <person name="Baker S.E."/>
            <person name="Barry K."/>
            <person name="Bills G."/>
            <person name="Bluhm B.H."/>
            <person name="Cannon C."/>
            <person name="Castanera R."/>
            <person name="Culley D.E."/>
            <person name="Daum C."/>
            <person name="Ezra D."/>
            <person name="Gonzalez J.B."/>
            <person name="Henrissat B."/>
            <person name="Kuo A."/>
            <person name="Liang C."/>
            <person name="Lipzen A."/>
            <person name="Lutzoni F."/>
            <person name="Magnuson J."/>
            <person name="Mondo S."/>
            <person name="Nolan M."/>
            <person name="Ohm R."/>
            <person name="Pangilinan J."/>
            <person name="Park H.-J."/>
            <person name="Ramirez L."/>
            <person name="Alfaro M."/>
            <person name="Sun H."/>
            <person name="Tritt A."/>
            <person name="Yoshinaga Y."/>
            <person name="Zwiers L.-H."/>
            <person name="Turgeon B.G."/>
            <person name="Goodwin S.B."/>
            <person name="Spatafora J.W."/>
            <person name="Crous P.W."/>
            <person name="Grigoriev I.V."/>
        </authorList>
    </citation>
    <scope>NUCLEOTIDE SEQUENCE</scope>
    <source>
        <strain evidence="2">P77</strain>
    </source>
</reference>
<feature type="transmembrane region" description="Helical" evidence="1">
    <location>
        <begin position="114"/>
        <end position="133"/>
    </location>
</feature>
<keyword evidence="3" id="KW-1185">Reference proteome</keyword>
<dbReference type="EMBL" id="ML975292">
    <property type="protein sequence ID" value="KAF1835107.1"/>
    <property type="molecule type" value="Genomic_DNA"/>
</dbReference>
<keyword evidence="1" id="KW-1133">Transmembrane helix</keyword>